<dbReference type="GO" id="GO:0003677">
    <property type="term" value="F:DNA binding"/>
    <property type="evidence" value="ECO:0007669"/>
    <property type="project" value="UniProtKB-KW"/>
</dbReference>
<dbReference type="GO" id="GO:0003700">
    <property type="term" value="F:DNA-binding transcription factor activity"/>
    <property type="evidence" value="ECO:0007669"/>
    <property type="project" value="InterPro"/>
</dbReference>
<dbReference type="RefSeq" id="WP_006845245.1">
    <property type="nucleotide sequence ID" value="NZ_CP026847.1"/>
</dbReference>
<dbReference type="PROSITE" id="PS50995">
    <property type="entry name" value="HTH_MARR_2"/>
    <property type="match status" value="1"/>
</dbReference>
<dbReference type="PRINTS" id="PR00598">
    <property type="entry name" value="HTHMARR"/>
</dbReference>
<reference evidence="4 5" key="1">
    <citation type="submission" date="2019-08" db="EMBL/GenBank/DDBJ databases">
        <authorList>
            <person name="Chang H.C."/>
            <person name="Mun S.Y."/>
        </authorList>
    </citation>
    <scope>NUCLEOTIDE SEQUENCE [LARGE SCALE GENOMIC DNA]</scope>
    <source>
        <strain evidence="4 5">SK</strain>
    </source>
</reference>
<evidence type="ECO:0000313" key="5">
    <source>
        <dbReference type="Proteomes" id="UP000516446"/>
    </source>
</evidence>
<keyword evidence="2" id="KW-0238">DNA-binding</keyword>
<sequence>MMLNDIGGKIKAASLLTDREFTRRVENKKLSATQLRFLKFIVLNRDNNLTTKQIERASLQGHATVSGVLRRLIRDGYTIESVNIHDRREKFIEPTEKGIQLVVANDKYLEIIDTMMLKDVSEDELDLLNRILDKIVTNLSSQI</sequence>
<proteinExistence type="predicted"/>
<dbReference type="EMBL" id="CP043431">
    <property type="protein sequence ID" value="QNT64896.1"/>
    <property type="molecule type" value="Genomic_DNA"/>
</dbReference>
<evidence type="ECO:0000256" key="1">
    <source>
        <dbReference type="ARBA" id="ARBA00023015"/>
    </source>
</evidence>
<dbReference type="InterPro" id="IPR036390">
    <property type="entry name" value="WH_DNA-bd_sf"/>
</dbReference>
<gene>
    <name evidence="4" type="ORF">FY536_06400</name>
</gene>
<protein>
    <submittedName>
        <fullName evidence="4">Winged helix-turn-helix transcriptional regulator</fullName>
    </submittedName>
</protein>
<keyword evidence="3" id="KW-0804">Transcription</keyword>
<dbReference type="Pfam" id="PF13463">
    <property type="entry name" value="HTH_27"/>
    <property type="match status" value="1"/>
</dbReference>
<evidence type="ECO:0000256" key="2">
    <source>
        <dbReference type="ARBA" id="ARBA00023125"/>
    </source>
</evidence>
<dbReference type="InterPro" id="IPR000835">
    <property type="entry name" value="HTH_MarR-typ"/>
</dbReference>
<evidence type="ECO:0000313" key="4">
    <source>
        <dbReference type="EMBL" id="QNT64896.1"/>
    </source>
</evidence>
<dbReference type="PANTHER" id="PTHR42756:SF1">
    <property type="entry name" value="TRANSCRIPTIONAL REPRESSOR OF EMRAB OPERON"/>
    <property type="match status" value="1"/>
</dbReference>
<dbReference type="PANTHER" id="PTHR42756">
    <property type="entry name" value="TRANSCRIPTIONAL REGULATOR, MARR"/>
    <property type="match status" value="1"/>
</dbReference>
<dbReference type="Gene3D" id="1.10.10.10">
    <property type="entry name" value="Winged helix-like DNA-binding domain superfamily/Winged helix DNA-binding domain"/>
    <property type="match status" value="1"/>
</dbReference>
<evidence type="ECO:0000256" key="3">
    <source>
        <dbReference type="ARBA" id="ARBA00023163"/>
    </source>
</evidence>
<accession>A0A7H1MN60</accession>
<dbReference type="InterPro" id="IPR036388">
    <property type="entry name" value="WH-like_DNA-bd_sf"/>
</dbReference>
<dbReference type="AlphaFoldDB" id="A0A7H1MN60"/>
<dbReference type="SUPFAM" id="SSF46785">
    <property type="entry name" value="Winged helix' DNA-binding domain"/>
    <property type="match status" value="1"/>
</dbReference>
<dbReference type="Proteomes" id="UP000516446">
    <property type="component" value="Chromosome"/>
</dbReference>
<name>A0A7H1MN60_9LACO</name>
<keyword evidence="1" id="KW-0805">Transcription regulation</keyword>
<dbReference type="SMART" id="SM00347">
    <property type="entry name" value="HTH_MARR"/>
    <property type="match status" value="1"/>
</dbReference>
<keyword evidence="5" id="KW-1185">Reference proteome</keyword>
<organism evidence="4 5">
    <name type="scientific">Weissella koreensis</name>
    <dbReference type="NCBI Taxonomy" id="165096"/>
    <lineage>
        <taxon>Bacteria</taxon>
        <taxon>Bacillati</taxon>
        <taxon>Bacillota</taxon>
        <taxon>Bacilli</taxon>
        <taxon>Lactobacillales</taxon>
        <taxon>Lactobacillaceae</taxon>
        <taxon>Weissella</taxon>
    </lineage>
</organism>